<evidence type="ECO:0000313" key="2">
    <source>
        <dbReference type="Proteomes" id="UP000660380"/>
    </source>
</evidence>
<comment type="caution">
    <text evidence="1">The sequence shown here is derived from an EMBL/GenBank/DDBJ whole genome shotgun (WGS) entry which is preliminary data.</text>
</comment>
<organism evidence="1 2">
    <name type="scientific">Scytonema hofmannii FACHB-248</name>
    <dbReference type="NCBI Taxonomy" id="1842502"/>
    <lineage>
        <taxon>Bacteria</taxon>
        <taxon>Bacillati</taxon>
        <taxon>Cyanobacteriota</taxon>
        <taxon>Cyanophyceae</taxon>
        <taxon>Nostocales</taxon>
        <taxon>Scytonemataceae</taxon>
        <taxon>Scytonema</taxon>
    </lineage>
</organism>
<gene>
    <name evidence="1" type="ORF">H6G81_27055</name>
</gene>
<dbReference type="RefSeq" id="WP_029634674.1">
    <property type="nucleotide sequence ID" value="NZ_JACJTA010000082.1"/>
</dbReference>
<keyword evidence="2" id="KW-1185">Reference proteome</keyword>
<dbReference type="EMBL" id="JACJTA010000082">
    <property type="protein sequence ID" value="MBD2608073.1"/>
    <property type="molecule type" value="Genomic_DNA"/>
</dbReference>
<evidence type="ECO:0000313" key="1">
    <source>
        <dbReference type="EMBL" id="MBD2608073.1"/>
    </source>
</evidence>
<dbReference type="Proteomes" id="UP000660380">
    <property type="component" value="Unassembled WGS sequence"/>
</dbReference>
<accession>A0ABR8GXE8</accession>
<reference evidence="1 2" key="1">
    <citation type="journal article" date="2020" name="ISME J.">
        <title>Comparative genomics reveals insights into cyanobacterial evolution and habitat adaptation.</title>
        <authorList>
            <person name="Chen M.Y."/>
            <person name="Teng W.K."/>
            <person name="Zhao L."/>
            <person name="Hu C.X."/>
            <person name="Zhou Y.K."/>
            <person name="Han B.P."/>
            <person name="Song L.R."/>
            <person name="Shu W.S."/>
        </authorList>
    </citation>
    <scope>NUCLEOTIDE SEQUENCE [LARGE SCALE GENOMIC DNA]</scope>
    <source>
        <strain evidence="1 2">FACHB-248</strain>
    </source>
</reference>
<protein>
    <submittedName>
        <fullName evidence="1">Uncharacterized protein</fullName>
    </submittedName>
</protein>
<name>A0ABR8GXE8_9CYAN</name>
<proteinExistence type="predicted"/>
<sequence length="574" mass="65264">MAAMTTLVETELVRSIQRCIQQKTQLLIYEDGGYAIPLIYQIYQDSTHRLHSLIKQAIDEKIITGAVEVTVTGERRDLAAIKSFEGKALLPVLSTARDDLKTIFEAKGVSQAIIDSTSTALGRLGLPTFETRKVAVIGGNGAIGTRLVEELTEMQNSTSNVFAIDIVDQAFSKEIDGQRFPYAATKVDYLNLGRYLVEDTCLPVIVDLPFGSHNPQLYNDNIEKSVLEFFSSSPQYESFNELVITNSFPNPESSLQMLWGQIKTLNLLWESVFQQYGYVPEKMELLPNGKGMSQFFSKQNCSKKVTLLVPEQILSFKKVTRLIQNHIDTIIGITGLPVLDEQDINAFFSRKHSGGSVDELVLVSGSSKDYEFKKAITFLNELLEILSEKTIDMDQQLTWYKRYYEQKLCFILDSDHKVVEQVLSFVGTPNAMVEKLKQYPEVIQKIGLNDVQPDRWADFLPKWIRHKIKNNLSIRKSLHQDIGTVYHIRFQNQSKRLVLLAHGFVINFFAKHEKGVKTEYIDPIVTMQLLGLVKLATTEKAIEPGVYRMAQHLKTDDMDLFWKALDDKSRPIKF</sequence>